<accession>V7DAG5</accession>
<sequence length="49" mass="5053">MIRISQSSPGVGISAKSLIANQLSSMFRTGALSMCSAALIASVKAVELR</sequence>
<evidence type="ECO:0000313" key="1">
    <source>
        <dbReference type="EMBL" id="ESW38525.1"/>
    </source>
</evidence>
<name>V7DAG5_9PSED</name>
<organism evidence="1 2">
    <name type="scientific">Pseudomonas taiwanensis SJ9</name>
    <dbReference type="NCBI Taxonomy" id="1388762"/>
    <lineage>
        <taxon>Bacteria</taxon>
        <taxon>Pseudomonadati</taxon>
        <taxon>Pseudomonadota</taxon>
        <taxon>Gammaproteobacteria</taxon>
        <taxon>Pseudomonadales</taxon>
        <taxon>Pseudomonadaceae</taxon>
        <taxon>Pseudomonas</taxon>
    </lineage>
</organism>
<comment type="caution">
    <text evidence="1">The sequence shown here is derived from an EMBL/GenBank/DDBJ whole genome shotgun (WGS) entry which is preliminary data.</text>
</comment>
<proteinExistence type="predicted"/>
<reference evidence="1 2" key="1">
    <citation type="submission" date="2013-10" db="EMBL/GenBank/DDBJ databases">
        <title>Whole Genome Shotgun Sequence of Pseudomonas taiwanensis SJ9.</title>
        <authorList>
            <person name="Hong S.-J."/>
            <person name="Shin J.-H."/>
        </authorList>
    </citation>
    <scope>NUCLEOTIDE SEQUENCE [LARGE SCALE GENOMIC DNA]</scope>
    <source>
        <strain evidence="1 2">SJ9</strain>
    </source>
</reference>
<dbReference type="AlphaFoldDB" id="V7DAG5"/>
<protein>
    <submittedName>
        <fullName evidence="1">Uncharacterized protein</fullName>
    </submittedName>
</protein>
<dbReference type="EMBL" id="AXUP01000242">
    <property type="protein sequence ID" value="ESW38525.1"/>
    <property type="molecule type" value="Genomic_DNA"/>
</dbReference>
<gene>
    <name evidence="1" type="ORF">O164_17455</name>
</gene>
<dbReference type="Proteomes" id="UP000018511">
    <property type="component" value="Unassembled WGS sequence"/>
</dbReference>
<evidence type="ECO:0000313" key="2">
    <source>
        <dbReference type="Proteomes" id="UP000018511"/>
    </source>
</evidence>